<comment type="catalytic activity">
    <reaction evidence="7">
        <text>L-threonyl-[protein] + ATP = O-phospho-L-threonyl-[protein] + ADP + H(+)</text>
        <dbReference type="Rhea" id="RHEA:46608"/>
        <dbReference type="Rhea" id="RHEA-COMP:11060"/>
        <dbReference type="Rhea" id="RHEA-COMP:11605"/>
        <dbReference type="ChEBI" id="CHEBI:15378"/>
        <dbReference type="ChEBI" id="CHEBI:30013"/>
        <dbReference type="ChEBI" id="CHEBI:30616"/>
        <dbReference type="ChEBI" id="CHEBI:61977"/>
        <dbReference type="ChEBI" id="CHEBI:456216"/>
        <dbReference type="EC" id="2.7.11.1"/>
    </reaction>
</comment>
<dbReference type="GeneID" id="14875719"/>
<feature type="domain" description="Protein kinase" evidence="10">
    <location>
        <begin position="77"/>
        <end position="431"/>
    </location>
</feature>
<dbReference type="PANTHER" id="PTHR24361">
    <property type="entry name" value="MITOGEN-ACTIVATED KINASE KINASE KINASE"/>
    <property type="match status" value="1"/>
</dbReference>
<evidence type="ECO:0000256" key="8">
    <source>
        <dbReference type="ARBA" id="ARBA00048679"/>
    </source>
</evidence>
<keyword evidence="4" id="KW-0547">Nucleotide-binding</keyword>
<keyword evidence="6" id="KW-0067">ATP-binding</keyword>
<dbReference type="STRING" id="1054147.F4PNB2"/>
<evidence type="ECO:0000256" key="5">
    <source>
        <dbReference type="ARBA" id="ARBA00022777"/>
    </source>
</evidence>
<evidence type="ECO:0000256" key="4">
    <source>
        <dbReference type="ARBA" id="ARBA00022741"/>
    </source>
</evidence>
<dbReference type="CDD" id="cd00180">
    <property type="entry name" value="PKc"/>
    <property type="match status" value="1"/>
</dbReference>
<reference evidence="12" key="1">
    <citation type="journal article" date="2011" name="Genome Res.">
        <title>Phylogeny-wide analysis of social amoeba genomes highlights ancient origins for complex intercellular communication.</title>
        <authorList>
            <person name="Heidel A.J."/>
            <person name="Lawal H.M."/>
            <person name="Felder M."/>
            <person name="Schilde C."/>
            <person name="Helps N.R."/>
            <person name="Tunggal B."/>
            <person name="Rivero F."/>
            <person name="John U."/>
            <person name="Schleicher M."/>
            <person name="Eichinger L."/>
            <person name="Platzer M."/>
            <person name="Noegel A.A."/>
            <person name="Schaap P."/>
            <person name="Gloeckner G."/>
        </authorList>
    </citation>
    <scope>NUCLEOTIDE SEQUENCE [LARGE SCALE GENOMIC DNA]</scope>
    <source>
        <strain evidence="12">SH3</strain>
    </source>
</reference>
<dbReference type="Pfam" id="PF00069">
    <property type="entry name" value="Pkinase"/>
    <property type="match status" value="1"/>
</dbReference>
<evidence type="ECO:0000313" key="12">
    <source>
        <dbReference type="Proteomes" id="UP000007797"/>
    </source>
</evidence>
<dbReference type="Proteomes" id="UP000007797">
    <property type="component" value="Unassembled WGS sequence"/>
</dbReference>
<dbReference type="InterPro" id="IPR053235">
    <property type="entry name" value="Ser_Thr_kinase"/>
</dbReference>
<evidence type="ECO:0000313" key="11">
    <source>
        <dbReference type="EMBL" id="EGG22965.1"/>
    </source>
</evidence>
<dbReference type="GO" id="GO:0005524">
    <property type="term" value="F:ATP binding"/>
    <property type="evidence" value="ECO:0007669"/>
    <property type="project" value="UniProtKB-KW"/>
</dbReference>
<dbReference type="SUPFAM" id="SSF56112">
    <property type="entry name" value="Protein kinase-like (PK-like)"/>
    <property type="match status" value="1"/>
</dbReference>
<dbReference type="EMBL" id="GL883008">
    <property type="protein sequence ID" value="EGG22965.1"/>
    <property type="molecule type" value="Genomic_DNA"/>
</dbReference>
<dbReference type="InterPro" id="IPR011009">
    <property type="entry name" value="Kinase-like_dom_sf"/>
</dbReference>
<feature type="compositionally biased region" description="Low complexity" evidence="9">
    <location>
        <begin position="27"/>
        <end position="49"/>
    </location>
</feature>
<dbReference type="RefSeq" id="XP_004360816.1">
    <property type="nucleotide sequence ID" value="XM_004360759.1"/>
</dbReference>
<evidence type="ECO:0000256" key="3">
    <source>
        <dbReference type="ARBA" id="ARBA00022679"/>
    </source>
</evidence>
<accession>F4PNB2</accession>
<keyword evidence="3" id="KW-0808">Transferase</keyword>
<proteinExistence type="predicted"/>
<evidence type="ECO:0000256" key="7">
    <source>
        <dbReference type="ARBA" id="ARBA00047899"/>
    </source>
</evidence>
<sequence length="581" mass="65615">MQTQTTFRRFGVEVYIEKKKRIGYEDGLTTTTTDGDDSTTATLDGGSSDPQSSVEQEPGTVIVNTKGFRLSVNPFFFKNRVDFQQLTSPKVISAANTTNTATSSTPQTFILTEDAGIPKPLNDTIFDIFSRAQHLSSLQHENLCQFITAQPSQKHHDQMLVVSEDYQNSLKSVIDNCINFTYLHSFQIEREKKYIESNQLGLYCYQILKALSYLHSNRITHRNLSIENIKLNQENHVKLVNYGLYHLSKEGENVSFPIGNLLNLSPESILQADIIKGSSNPKCDVWALGCVMLEASLKSCLWNDRDPSQSLNRILYISNLPSNQQFNFTTLNFESSSSSSSSISSSYKLLPQIEKELQQMENNNNNDSSSSNNNDTNRLFNIFGILEELEKNQDNGFGRLDQGLRDVIKYCLNPSLLFRPFSKDLLDHPYFNSFKSNDPFKLEWVEKPCVKSSLLPDDLFSTLESEQSLEKRQEEFVIEREHYDIYSPLEIFYLWKLSGGDLDKELVTQGLATPSPSVHKLPLFVPLLNTTISGDNVQEMMRLDKESNGLVATNQRAGVNGIIHSRTTSVLAICAFAQCTA</sequence>
<dbReference type="InterPro" id="IPR000719">
    <property type="entry name" value="Prot_kinase_dom"/>
</dbReference>
<evidence type="ECO:0000256" key="6">
    <source>
        <dbReference type="ARBA" id="ARBA00022840"/>
    </source>
</evidence>
<evidence type="ECO:0000256" key="9">
    <source>
        <dbReference type="SAM" id="MobiDB-lite"/>
    </source>
</evidence>
<dbReference type="AlphaFoldDB" id="F4PNB2"/>
<feature type="region of interest" description="Disordered" evidence="9">
    <location>
        <begin position="27"/>
        <end position="57"/>
    </location>
</feature>
<evidence type="ECO:0000259" key="10">
    <source>
        <dbReference type="PROSITE" id="PS50011"/>
    </source>
</evidence>
<dbReference type="GO" id="GO:0004674">
    <property type="term" value="F:protein serine/threonine kinase activity"/>
    <property type="evidence" value="ECO:0007669"/>
    <property type="project" value="UniProtKB-KW"/>
</dbReference>
<organism evidence="11 12">
    <name type="scientific">Cavenderia fasciculata</name>
    <name type="common">Slime mold</name>
    <name type="synonym">Dictyostelium fasciculatum</name>
    <dbReference type="NCBI Taxonomy" id="261658"/>
    <lineage>
        <taxon>Eukaryota</taxon>
        <taxon>Amoebozoa</taxon>
        <taxon>Evosea</taxon>
        <taxon>Eumycetozoa</taxon>
        <taxon>Dictyostelia</taxon>
        <taxon>Acytosteliales</taxon>
        <taxon>Cavenderiaceae</taxon>
        <taxon>Cavenderia</taxon>
    </lineage>
</organism>
<dbReference type="EC" id="2.7.11.1" evidence="1"/>
<dbReference type="GO" id="GO:0005737">
    <property type="term" value="C:cytoplasm"/>
    <property type="evidence" value="ECO:0007669"/>
    <property type="project" value="TreeGrafter"/>
</dbReference>
<dbReference type="OrthoDB" id="1668230at2759"/>
<dbReference type="KEGG" id="dfa:DFA_05095"/>
<protein>
    <recommendedName>
        <fullName evidence="1">non-specific serine/threonine protein kinase</fullName>
        <ecNumber evidence="1">2.7.11.1</ecNumber>
    </recommendedName>
</protein>
<comment type="catalytic activity">
    <reaction evidence="8">
        <text>L-seryl-[protein] + ATP = O-phospho-L-seryl-[protein] + ADP + H(+)</text>
        <dbReference type="Rhea" id="RHEA:17989"/>
        <dbReference type="Rhea" id="RHEA-COMP:9863"/>
        <dbReference type="Rhea" id="RHEA-COMP:11604"/>
        <dbReference type="ChEBI" id="CHEBI:15378"/>
        <dbReference type="ChEBI" id="CHEBI:29999"/>
        <dbReference type="ChEBI" id="CHEBI:30616"/>
        <dbReference type="ChEBI" id="CHEBI:83421"/>
        <dbReference type="ChEBI" id="CHEBI:456216"/>
        <dbReference type="EC" id="2.7.11.1"/>
    </reaction>
</comment>
<keyword evidence="5" id="KW-0418">Kinase</keyword>
<name>F4PNB2_CACFS</name>
<evidence type="ECO:0000256" key="1">
    <source>
        <dbReference type="ARBA" id="ARBA00012513"/>
    </source>
</evidence>
<evidence type="ECO:0000256" key="2">
    <source>
        <dbReference type="ARBA" id="ARBA00022527"/>
    </source>
</evidence>
<dbReference type="PROSITE" id="PS50011">
    <property type="entry name" value="PROTEIN_KINASE_DOM"/>
    <property type="match status" value="1"/>
</dbReference>
<gene>
    <name evidence="11" type="primary">tbck</name>
    <name evidence="11" type="ORF">DFA_05095</name>
</gene>
<keyword evidence="12" id="KW-1185">Reference proteome</keyword>
<dbReference type="Gene3D" id="1.10.510.10">
    <property type="entry name" value="Transferase(Phosphotransferase) domain 1"/>
    <property type="match status" value="1"/>
</dbReference>
<keyword evidence="2" id="KW-0723">Serine/threonine-protein kinase</keyword>
<dbReference type="PANTHER" id="PTHR24361:SF433">
    <property type="entry name" value="PROTEIN KINASE DOMAIN-CONTAINING PROTEIN"/>
    <property type="match status" value="1"/>
</dbReference>